<dbReference type="GO" id="GO:0022904">
    <property type="term" value="P:respiratory electron transport chain"/>
    <property type="evidence" value="ECO:0007669"/>
    <property type="project" value="InterPro"/>
</dbReference>
<dbReference type="Pfam" id="PF04716">
    <property type="entry name" value="ETC_C1_NDUFA5"/>
    <property type="match status" value="1"/>
</dbReference>
<evidence type="ECO:0000313" key="10">
    <source>
        <dbReference type="Proteomes" id="UP000240883"/>
    </source>
</evidence>
<evidence type="ECO:0000256" key="4">
    <source>
        <dbReference type="ARBA" id="ARBA00022660"/>
    </source>
</evidence>
<keyword evidence="5" id="KW-0999">Mitochondrion inner membrane</keyword>
<keyword evidence="6" id="KW-0249">Electron transport</keyword>
<evidence type="ECO:0000256" key="2">
    <source>
        <dbReference type="ARBA" id="ARBA00010261"/>
    </source>
</evidence>
<dbReference type="AlphaFoldDB" id="A0A2T2NUX3"/>
<dbReference type="GO" id="GO:0005743">
    <property type="term" value="C:mitochondrial inner membrane"/>
    <property type="evidence" value="ECO:0007669"/>
    <property type="project" value="UniProtKB-SubCell"/>
</dbReference>
<comment type="subcellular location">
    <subcellularLocation>
        <location evidence="1">Mitochondrion inner membrane</location>
        <topology evidence="1">Peripheral membrane protein</topology>
        <orientation evidence="1">Matrix side</orientation>
    </subcellularLocation>
</comment>
<accession>A0A2T2NUX3</accession>
<evidence type="ECO:0000313" key="9">
    <source>
        <dbReference type="EMBL" id="PSN69227.1"/>
    </source>
</evidence>
<dbReference type="OrthoDB" id="286811at2759"/>
<gene>
    <name evidence="9" type="ORF">BS50DRAFT_489481</name>
</gene>
<evidence type="ECO:0000256" key="8">
    <source>
        <dbReference type="ARBA" id="ARBA00023136"/>
    </source>
</evidence>
<dbReference type="PANTHER" id="PTHR12653:SF0">
    <property type="entry name" value="NADH DEHYDROGENASE [UBIQUINONE] 1 ALPHA SUBCOMPLEX SUBUNIT 5"/>
    <property type="match status" value="1"/>
</dbReference>
<reference evidence="9 10" key="1">
    <citation type="journal article" date="2018" name="Front. Microbiol.">
        <title>Genome-Wide Analysis of Corynespora cassiicola Leaf Fall Disease Putative Effectors.</title>
        <authorList>
            <person name="Lopez D."/>
            <person name="Ribeiro S."/>
            <person name="Label P."/>
            <person name="Fumanal B."/>
            <person name="Venisse J.S."/>
            <person name="Kohler A."/>
            <person name="de Oliveira R.R."/>
            <person name="Labutti K."/>
            <person name="Lipzen A."/>
            <person name="Lail K."/>
            <person name="Bauer D."/>
            <person name="Ohm R.A."/>
            <person name="Barry K.W."/>
            <person name="Spatafora J."/>
            <person name="Grigoriev I.V."/>
            <person name="Martin F.M."/>
            <person name="Pujade-Renaud V."/>
        </authorList>
    </citation>
    <scope>NUCLEOTIDE SEQUENCE [LARGE SCALE GENOMIC DNA]</scope>
    <source>
        <strain evidence="9 10">Philippines</strain>
    </source>
</reference>
<keyword evidence="4" id="KW-0679">Respiratory chain</keyword>
<proteinExistence type="inferred from homology"/>
<dbReference type="EMBL" id="KZ678133">
    <property type="protein sequence ID" value="PSN69227.1"/>
    <property type="molecule type" value="Genomic_DNA"/>
</dbReference>
<keyword evidence="10" id="KW-1185">Reference proteome</keyword>
<name>A0A2T2NUX3_CORCC</name>
<evidence type="ECO:0000256" key="7">
    <source>
        <dbReference type="ARBA" id="ARBA00023128"/>
    </source>
</evidence>
<protein>
    <submittedName>
        <fullName evidence="9">Uncharacterized protein</fullName>
    </submittedName>
</protein>
<dbReference type="STRING" id="1448308.A0A2T2NUX3"/>
<keyword evidence="3" id="KW-0813">Transport</keyword>
<evidence type="ECO:0000256" key="6">
    <source>
        <dbReference type="ARBA" id="ARBA00022982"/>
    </source>
</evidence>
<sequence>MRAALRLFANVKPGQFLEAGAPTGLTGLVTHPSPRSTLLYYYTSTLQKLKQIPESSVYRQSTEALTKHRLAVVEEAKPDGWDAWQEKVQLQIAENPGAFEVKQTAQGTIISVPKNKEFDERMKAAEWDGEAVTTFPEGIRSDRQRARYAPQMKGGKDYTPERVVAPIKLEPEPLYTAEAIGELESRLGAGLLEEVIQVAEGEHQLVDEMVKAKVWEKLEEEAPAGQWDYFERGNTHTQTQKP</sequence>
<dbReference type="Proteomes" id="UP000240883">
    <property type="component" value="Unassembled WGS sequence"/>
</dbReference>
<dbReference type="PANTHER" id="PTHR12653">
    <property type="entry name" value="NADH-UBIQUINONE OXIDOREDUCTASE 13 KD-B SUBUNIT"/>
    <property type="match status" value="1"/>
</dbReference>
<organism evidence="9 10">
    <name type="scientific">Corynespora cassiicola Philippines</name>
    <dbReference type="NCBI Taxonomy" id="1448308"/>
    <lineage>
        <taxon>Eukaryota</taxon>
        <taxon>Fungi</taxon>
        <taxon>Dikarya</taxon>
        <taxon>Ascomycota</taxon>
        <taxon>Pezizomycotina</taxon>
        <taxon>Dothideomycetes</taxon>
        <taxon>Pleosporomycetidae</taxon>
        <taxon>Pleosporales</taxon>
        <taxon>Corynesporascaceae</taxon>
        <taxon>Corynespora</taxon>
    </lineage>
</organism>
<keyword evidence="7" id="KW-0496">Mitochondrion</keyword>
<evidence type="ECO:0000256" key="3">
    <source>
        <dbReference type="ARBA" id="ARBA00022448"/>
    </source>
</evidence>
<evidence type="ECO:0000256" key="5">
    <source>
        <dbReference type="ARBA" id="ARBA00022792"/>
    </source>
</evidence>
<dbReference type="InterPro" id="IPR006806">
    <property type="entry name" value="NDUFA5"/>
</dbReference>
<keyword evidence="8" id="KW-0472">Membrane</keyword>
<evidence type="ECO:0000256" key="1">
    <source>
        <dbReference type="ARBA" id="ARBA00004443"/>
    </source>
</evidence>
<comment type="similarity">
    <text evidence="2">Belongs to the complex I NDUFA5 subunit family.</text>
</comment>